<dbReference type="SUPFAM" id="SSF81383">
    <property type="entry name" value="F-box domain"/>
    <property type="match status" value="1"/>
</dbReference>
<dbReference type="EMBL" id="JBAHYK010001205">
    <property type="protein sequence ID" value="KAL0569041.1"/>
    <property type="molecule type" value="Genomic_DNA"/>
</dbReference>
<dbReference type="Pfam" id="PF12937">
    <property type="entry name" value="F-box-like"/>
    <property type="match status" value="1"/>
</dbReference>
<sequence length="277" mass="31952">MSRDTVPPRNSQVLADAEKELNDISKAYAYNSREALHSPVHRLPPEILTRIFTINRVRARLALALARRIQIPDVFPISQVCRRWRGIILSTPSLWSDFGMGGYVLENKDQQAQAGFARTVRLFLERSKSAPLTLMFTVLKDNRWLREDKDEIPEHLSLLVDSAERWKDVSVFIEDFAHPVFRLLSSPSSGRTRLSSLHSLHLESHGFHQEIPQPFDVFEHCESLVSVRLDNLSSQWSSFRLPWRQLTRLDVSCINSPTQVTLLLRECPRLRNLTFDA</sequence>
<keyword evidence="3" id="KW-1185">Reference proteome</keyword>
<reference evidence="2 3" key="1">
    <citation type="submission" date="2024-02" db="EMBL/GenBank/DDBJ databases">
        <title>A draft genome for the cacao thread blight pathogen Marasmius crinis-equi.</title>
        <authorList>
            <person name="Cohen S.P."/>
            <person name="Baruah I.K."/>
            <person name="Amoako-Attah I."/>
            <person name="Bukari Y."/>
            <person name="Meinhardt L.W."/>
            <person name="Bailey B.A."/>
        </authorList>
    </citation>
    <scope>NUCLEOTIDE SEQUENCE [LARGE SCALE GENOMIC DNA]</scope>
    <source>
        <strain evidence="2 3">GH-76</strain>
    </source>
</reference>
<organism evidence="2 3">
    <name type="scientific">Marasmius crinis-equi</name>
    <dbReference type="NCBI Taxonomy" id="585013"/>
    <lineage>
        <taxon>Eukaryota</taxon>
        <taxon>Fungi</taxon>
        <taxon>Dikarya</taxon>
        <taxon>Basidiomycota</taxon>
        <taxon>Agaricomycotina</taxon>
        <taxon>Agaricomycetes</taxon>
        <taxon>Agaricomycetidae</taxon>
        <taxon>Agaricales</taxon>
        <taxon>Marasmiineae</taxon>
        <taxon>Marasmiaceae</taxon>
        <taxon>Marasmius</taxon>
    </lineage>
</organism>
<dbReference type="InterPro" id="IPR036047">
    <property type="entry name" value="F-box-like_dom_sf"/>
</dbReference>
<accession>A0ABR3F1H6</accession>
<gene>
    <name evidence="2" type="ORF">V5O48_012926</name>
</gene>
<protein>
    <recommendedName>
        <fullName evidence="1">F-box domain-containing protein</fullName>
    </recommendedName>
</protein>
<name>A0ABR3F1H6_9AGAR</name>
<dbReference type="Gene3D" id="1.20.1280.50">
    <property type="match status" value="1"/>
</dbReference>
<dbReference type="InterPro" id="IPR001810">
    <property type="entry name" value="F-box_dom"/>
</dbReference>
<evidence type="ECO:0000313" key="3">
    <source>
        <dbReference type="Proteomes" id="UP001465976"/>
    </source>
</evidence>
<dbReference type="PROSITE" id="PS50181">
    <property type="entry name" value="FBOX"/>
    <property type="match status" value="1"/>
</dbReference>
<feature type="non-terminal residue" evidence="2">
    <location>
        <position position="277"/>
    </location>
</feature>
<dbReference type="Proteomes" id="UP001465976">
    <property type="component" value="Unassembled WGS sequence"/>
</dbReference>
<proteinExistence type="predicted"/>
<feature type="domain" description="F-box" evidence="1">
    <location>
        <begin position="51"/>
        <end position="98"/>
    </location>
</feature>
<evidence type="ECO:0000313" key="2">
    <source>
        <dbReference type="EMBL" id="KAL0569041.1"/>
    </source>
</evidence>
<evidence type="ECO:0000259" key="1">
    <source>
        <dbReference type="PROSITE" id="PS50181"/>
    </source>
</evidence>
<comment type="caution">
    <text evidence="2">The sequence shown here is derived from an EMBL/GenBank/DDBJ whole genome shotgun (WGS) entry which is preliminary data.</text>
</comment>